<dbReference type="STRING" id="870908.SAMN04488044_2646"/>
<sequence>MRLFLPLTGFFVLAGSRLFAESFDRPIPQAQSATAELWYALACITLVLSMVVVQWLVSRR</sequence>
<dbReference type="EMBL" id="FQWM01000005">
    <property type="protein sequence ID" value="SHH48408.1"/>
    <property type="molecule type" value="Genomic_DNA"/>
</dbReference>
<keyword evidence="3" id="KW-1185">Reference proteome</keyword>
<evidence type="ECO:0000256" key="1">
    <source>
        <dbReference type="SAM" id="Phobius"/>
    </source>
</evidence>
<keyword evidence="1" id="KW-1133">Transmembrane helix</keyword>
<proteinExistence type="predicted"/>
<gene>
    <name evidence="2" type="ORF">SAMN04488044_2646</name>
</gene>
<keyword evidence="1" id="KW-0812">Transmembrane</keyword>
<evidence type="ECO:0000313" key="2">
    <source>
        <dbReference type="EMBL" id="SHH48408.1"/>
    </source>
</evidence>
<dbReference type="RefSeq" id="WP_072793495.1">
    <property type="nucleotide sequence ID" value="NZ_FQWM01000005.1"/>
</dbReference>
<name>A0A1M5TCG4_9RHOB</name>
<feature type="transmembrane region" description="Helical" evidence="1">
    <location>
        <begin position="36"/>
        <end position="57"/>
    </location>
</feature>
<dbReference type="Proteomes" id="UP000184211">
    <property type="component" value="Unassembled WGS sequence"/>
</dbReference>
<keyword evidence="1" id="KW-0472">Membrane</keyword>
<dbReference type="AlphaFoldDB" id="A0A1M5TCG4"/>
<organism evidence="2 3">
    <name type="scientific">Cognatishimia maritima</name>
    <dbReference type="NCBI Taxonomy" id="870908"/>
    <lineage>
        <taxon>Bacteria</taxon>
        <taxon>Pseudomonadati</taxon>
        <taxon>Pseudomonadota</taxon>
        <taxon>Alphaproteobacteria</taxon>
        <taxon>Rhodobacterales</taxon>
        <taxon>Paracoccaceae</taxon>
        <taxon>Cognatishimia</taxon>
    </lineage>
</organism>
<reference evidence="3" key="1">
    <citation type="submission" date="2016-11" db="EMBL/GenBank/DDBJ databases">
        <authorList>
            <person name="Varghese N."/>
            <person name="Submissions S."/>
        </authorList>
    </citation>
    <scope>NUCLEOTIDE SEQUENCE [LARGE SCALE GENOMIC DNA]</scope>
    <source>
        <strain evidence="3">DSM 28223</strain>
    </source>
</reference>
<accession>A0A1M5TCG4</accession>
<dbReference type="OrthoDB" id="7876754at2"/>
<protein>
    <recommendedName>
        <fullName evidence="4">Protein NnrT</fullName>
    </recommendedName>
</protein>
<evidence type="ECO:0008006" key="4">
    <source>
        <dbReference type="Google" id="ProtNLM"/>
    </source>
</evidence>
<evidence type="ECO:0000313" key="3">
    <source>
        <dbReference type="Proteomes" id="UP000184211"/>
    </source>
</evidence>